<sequence>MENDMFNSSMDIASRNSVIIDGIPNSLPGSSSFDFINQNPALAGFAPLLALQGEPISDIHANVHITNNSRVFDSDELVTSLRRNAMRDASLGSSCPVDNVDFQEQMEEGTSISSTSLATLLAARSGLQENLDNLAISVPSIYPLEAFRSHIANDCSNDLNSSFETSVSCGYDEVLGNVNGKWNFQKSHAPPFGGKTPLRTAFQPYSPIANLHPNGWISSNDADPTVDHYGSSKYHNELSLSLATSQTAITGGTNIPDQCSEVGFSGATHRCLNATRLCSEQASCNSKELSLSFGSHGPAQFSQFISGSKYLRAIQEILAQIASYSLENLDNMSYLTGERTGENTSFSSSFIAGRGRASTNSHEFPNFDGSLKVQRNSSVRRQAVAAKKTQLLTLLQAVDDRYNQCLDEIHTVVSAFHAATELDPQVHTRFALQTISFLYKNLRERISKQILAMGAHFDKECSRGKETIFVDSFIKEQWALQQLKRKEHQVWRPQRGLPEKSVSVLRAWMFQNFLHPYPKDAEKHLLAVKSGLTRTQVSNWFINARVRIWKPMIEEMYREVNRRKALRNEEGNDSSQRSQISINNQRFSMN</sequence>
<dbReference type="Proteomes" id="UP001164539">
    <property type="component" value="Chromosome 10"/>
</dbReference>
<keyword evidence="2" id="KW-1185">Reference proteome</keyword>
<protein>
    <submittedName>
        <fullName evidence="1">Uncharacterized protein</fullName>
    </submittedName>
</protein>
<comment type="caution">
    <text evidence="1">The sequence shown here is derived from an EMBL/GenBank/DDBJ whole genome shotgun (WGS) entry which is preliminary data.</text>
</comment>
<organism evidence="1 2">
    <name type="scientific">Melia azedarach</name>
    <name type="common">Chinaberry tree</name>
    <dbReference type="NCBI Taxonomy" id="155640"/>
    <lineage>
        <taxon>Eukaryota</taxon>
        <taxon>Viridiplantae</taxon>
        <taxon>Streptophyta</taxon>
        <taxon>Embryophyta</taxon>
        <taxon>Tracheophyta</taxon>
        <taxon>Spermatophyta</taxon>
        <taxon>Magnoliopsida</taxon>
        <taxon>eudicotyledons</taxon>
        <taxon>Gunneridae</taxon>
        <taxon>Pentapetalae</taxon>
        <taxon>rosids</taxon>
        <taxon>malvids</taxon>
        <taxon>Sapindales</taxon>
        <taxon>Meliaceae</taxon>
        <taxon>Melia</taxon>
    </lineage>
</organism>
<reference evidence="1 2" key="1">
    <citation type="journal article" date="2023" name="Science">
        <title>Complex scaffold remodeling in plant triterpene biosynthesis.</title>
        <authorList>
            <person name="De La Pena R."/>
            <person name="Hodgson H."/>
            <person name="Liu J.C."/>
            <person name="Stephenson M.J."/>
            <person name="Martin A.C."/>
            <person name="Owen C."/>
            <person name="Harkess A."/>
            <person name="Leebens-Mack J."/>
            <person name="Jimenez L.E."/>
            <person name="Osbourn A."/>
            <person name="Sattely E.S."/>
        </authorList>
    </citation>
    <scope>NUCLEOTIDE SEQUENCE [LARGE SCALE GENOMIC DNA]</scope>
    <source>
        <strain evidence="2">cv. JPN11</strain>
        <tissue evidence="1">Leaf</tissue>
    </source>
</reference>
<gene>
    <name evidence="1" type="ORF">OWV82_018168</name>
</gene>
<proteinExistence type="predicted"/>
<evidence type="ECO:0000313" key="1">
    <source>
        <dbReference type="EMBL" id="KAJ4708179.1"/>
    </source>
</evidence>
<evidence type="ECO:0000313" key="2">
    <source>
        <dbReference type="Proteomes" id="UP001164539"/>
    </source>
</evidence>
<name>A0ACC1XAB4_MELAZ</name>
<dbReference type="EMBL" id="CM051403">
    <property type="protein sequence ID" value="KAJ4708179.1"/>
    <property type="molecule type" value="Genomic_DNA"/>
</dbReference>
<accession>A0ACC1XAB4</accession>